<comment type="caution">
    <text evidence="2">The sequence shown here is derived from an EMBL/GenBank/DDBJ whole genome shotgun (WGS) entry which is preliminary data.</text>
</comment>
<accession>A0AAN9QIP2</accession>
<keyword evidence="1" id="KW-0812">Transmembrane</keyword>
<evidence type="ECO:0000256" key="1">
    <source>
        <dbReference type="SAM" id="Phobius"/>
    </source>
</evidence>
<keyword evidence="1" id="KW-0472">Membrane</keyword>
<organism evidence="2 3">
    <name type="scientific">Canavalia gladiata</name>
    <name type="common">Sword bean</name>
    <name type="synonym">Dolichos gladiatus</name>
    <dbReference type="NCBI Taxonomy" id="3824"/>
    <lineage>
        <taxon>Eukaryota</taxon>
        <taxon>Viridiplantae</taxon>
        <taxon>Streptophyta</taxon>
        <taxon>Embryophyta</taxon>
        <taxon>Tracheophyta</taxon>
        <taxon>Spermatophyta</taxon>
        <taxon>Magnoliopsida</taxon>
        <taxon>eudicotyledons</taxon>
        <taxon>Gunneridae</taxon>
        <taxon>Pentapetalae</taxon>
        <taxon>rosids</taxon>
        <taxon>fabids</taxon>
        <taxon>Fabales</taxon>
        <taxon>Fabaceae</taxon>
        <taxon>Papilionoideae</taxon>
        <taxon>50 kb inversion clade</taxon>
        <taxon>NPAAA clade</taxon>
        <taxon>indigoferoid/millettioid clade</taxon>
        <taxon>Phaseoleae</taxon>
        <taxon>Canavalia</taxon>
    </lineage>
</organism>
<dbReference type="EMBL" id="JAYMYQ010000004">
    <property type="protein sequence ID" value="KAK7336812.1"/>
    <property type="molecule type" value="Genomic_DNA"/>
</dbReference>
<keyword evidence="3" id="KW-1185">Reference proteome</keyword>
<protein>
    <submittedName>
        <fullName evidence="2">Uncharacterized protein</fullName>
    </submittedName>
</protein>
<proteinExistence type="predicted"/>
<evidence type="ECO:0000313" key="3">
    <source>
        <dbReference type="Proteomes" id="UP001367508"/>
    </source>
</evidence>
<keyword evidence="1" id="KW-1133">Transmembrane helix</keyword>
<evidence type="ECO:0000313" key="2">
    <source>
        <dbReference type="EMBL" id="KAK7336812.1"/>
    </source>
</evidence>
<gene>
    <name evidence="2" type="ORF">VNO77_17360</name>
</gene>
<reference evidence="2 3" key="1">
    <citation type="submission" date="2024-01" db="EMBL/GenBank/DDBJ databases">
        <title>The genomes of 5 underutilized Papilionoideae crops provide insights into root nodulation and disease resistanc.</title>
        <authorList>
            <person name="Jiang F."/>
        </authorList>
    </citation>
    <scope>NUCLEOTIDE SEQUENCE [LARGE SCALE GENOMIC DNA]</scope>
    <source>
        <strain evidence="2">LVBAO_FW01</strain>
        <tissue evidence="2">Leaves</tissue>
    </source>
</reference>
<dbReference type="Proteomes" id="UP001367508">
    <property type="component" value="Unassembled WGS sequence"/>
</dbReference>
<dbReference type="AlphaFoldDB" id="A0AAN9QIP2"/>
<name>A0AAN9QIP2_CANGL</name>
<feature type="transmembrane region" description="Helical" evidence="1">
    <location>
        <begin position="12"/>
        <end position="31"/>
    </location>
</feature>
<sequence length="85" mass="9390">MTLNYVVRLGFLLYLFLFSVIVCLIIIIRIASSLVGACSTPLQVDGFSIAICPSLLTSFLVATENNAQETFDDYYYHNLLYGLGG</sequence>